<feature type="transmembrane region" description="Helical" evidence="1">
    <location>
        <begin position="174"/>
        <end position="198"/>
    </location>
</feature>
<dbReference type="AlphaFoldDB" id="A0A1X7P4U7"/>
<evidence type="ECO:0000313" key="2">
    <source>
        <dbReference type="EMBL" id="SMH45756.1"/>
    </source>
</evidence>
<name>A0A1X7P4U7_9HYPH</name>
<keyword evidence="1" id="KW-1133">Transmembrane helix</keyword>
<accession>A0A1X7P4U7</accession>
<evidence type="ECO:0000313" key="3">
    <source>
        <dbReference type="Proteomes" id="UP000193083"/>
    </source>
</evidence>
<keyword evidence="3" id="KW-1185">Reference proteome</keyword>
<evidence type="ECO:0000256" key="1">
    <source>
        <dbReference type="SAM" id="Phobius"/>
    </source>
</evidence>
<reference evidence="2 3" key="1">
    <citation type="submission" date="2017-04" db="EMBL/GenBank/DDBJ databases">
        <authorList>
            <person name="Afonso C.L."/>
            <person name="Miller P.J."/>
            <person name="Scott M.A."/>
            <person name="Spackman E."/>
            <person name="Goraichik I."/>
            <person name="Dimitrov K.M."/>
            <person name="Suarez D.L."/>
            <person name="Swayne D.E."/>
        </authorList>
    </citation>
    <scope>NUCLEOTIDE SEQUENCE [LARGE SCALE GENOMIC DNA]</scope>
    <source>
        <strain evidence="2 3">B5P</strain>
    </source>
</reference>
<gene>
    <name evidence="2" type="ORF">SAMN02982922_3286</name>
</gene>
<protein>
    <submittedName>
        <fullName evidence="2">Uncharacterized protein</fullName>
    </submittedName>
</protein>
<dbReference type="InterPro" id="IPR008523">
    <property type="entry name" value="DUF805"/>
</dbReference>
<feature type="transmembrane region" description="Helical" evidence="1">
    <location>
        <begin position="145"/>
        <end position="162"/>
    </location>
</feature>
<organism evidence="2 3">
    <name type="scientific">Mesorhizobium australicum</name>
    <dbReference type="NCBI Taxonomy" id="536018"/>
    <lineage>
        <taxon>Bacteria</taxon>
        <taxon>Pseudomonadati</taxon>
        <taxon>Pseudomonadota</taxon>
        <taxon>Alphaproteobacteria</taxon>
        <taxon>Hyphomicrobiales</taxon>
        <taxon>Phyllobacteriaceae</taxon>
        <taxon>Mesorhizobium</taxon>
    </lineage>
</organism>
<dbReference type="Pfam" id="PF05656">
    <property type="entry name" value="DUF805"/>
    <property type="match status" value="1"/>
</dbReference>
<dbReference type="Proteomes" id="UP000193083">
    <property type="component" value="Unassembled WGS sequence"/>
</dbReference>
<feature type="transmembrane region" description="Helical" evidence="1">
    <location>
        <begin position="70"/>
        <end position="90"/>
    </location>
</feature>
<dbReference type="GO" id="GO:0016020">
    <property type="term" value="C:membrane"/>
    <property type="evidence" value="ECO:0007669"/>
    <property type="project" value="InterPro"/>
</dbReference>
<keyword evidence="1" id="KW-0472">Membrane</keyword>
<keyword evidence="1" id="KW-0812">Transmembrane</keyword>
<sequence>MGVRGVDKTRRFFSPLRVSHVYDAATFATIETSWASRPLLGALVKTYFTSIAHNLASLWRFSGNDGRGLFWPYTITVAILIYAAMMSAMVPEMERTVSGMTRPEDVFSIDMSGMMRWTLLFSAVAMVLLSASVVRRLRDRAKSPLWALLPVVLTMIGYATYPTNVEGILSMPRWATFAMFLVSLTTQISLIYLIVLLAGRSRPGKAGASA</sequence>
<dbReference type="EMBL" id="FXBL01000004">
    <property type="protein sequence ID" value="SMH45756.1"/>
    <property type="molecule type" value="Genomic_DNA"/>
</dbReference>
<feature type="transmembrane region" description="Helical" evidence="1">
    <location>
        <begin position="114"/>
        <end position="133"/>
    </location>
</feature>
<dbReference type="OrthoDB" id="9812349at2"/>
<proteinExistence type="predicted"/>